<feature type="compositionally biased region" description="Low complexity" evidence="1">
    <location>
        <begin position="430"/>
        <end position="443"/>
    </location>
</feature>
<dbReference type="InterPro" id="IPR001005">
    <property type="entry name" value="SANT/Myb"/>
</dbReference>
<evidence type="ECO:0000259" key="2">
    <source>
        <dbReference type="PROSITE" id="PS50090"/>
    </source>
</evidence>
<feature type="compositionally biased region" description="Low complexity" evidence="1">
    <location>
        <begin position="361"/>
        <end position="373"/>
    </location>
</feature>
<evidence type="ECO:0000256" key="1">
    <source>
        <dbReference type="SAM" id="MobiDB-lite"/>
    </source>
</evidence>
<feature type="compositionally biased region" description="Low complexity" evidence="1">
    <location>
        <begin position="330"/>
        <end position="354"/>
    </location>
</feature>
<name>A0A0G4HJ45_9ALVE</name>
<dbReference type="Gene3D" id="1.10.10.60">
    <property type="entry name" value="Homeodomain-like"/>
    <property type="match status" value="1"/>
</dbReference>
<dbReference type="InterPro" id="IPR009057">
    <property type="entry name" value="Homeodomain-like_sf"/>
</dbReference>
<feature type="compositionally biased region" description="Gly residues" evidence="1">
    <location>
        <begin position="610"/>
        <end position="624"/>
    </location>
</feature>
<evidence type="ECO:0000313" key="3">
    <source>
        <dbReference type="EMBL" id="CEM44201.1"/>
    </source>
</evidence>
<dbReference type="PROSITE" id="PS50090">
    <property type="entry name" value="MYB_LIKE"/>
    <property type="match status" value="1"/>
</dbReference>
<feature type="region of interest" description="Disordered" evidence="1">
    <location>
        <begin position="143"/>
        <end position="186"/>
    </location>
</feature>
<feature type="region of interest" description="Disordered" evidence="1">
    <location>
        <begin position="682"/>
        <end position="725"/>
    </location>
</feature>
<sequence>MAEVAFAFSLGMHEYLKNNFVEDPEEAEGGEADLGELYQEWTSAHCEWASKLAFGEIPQTGAMASAVLSCPANKLRLRMIKVLASLDCKRWMEGPDAEVCFCEIYELAQEQAVNPRELMPRLKKAKEQYKLISFLAETLGDPDFPNLDAEPPSLFDTYMGPPPASQSSSSSSAAGGGGRGGGAEDAAGGRRARFWFSEKDDGEERRRLRDLALFLISTAQNAPAAQPVGEPEAPPAEAWGERFRKWVAAIHTKLEEASESGAVSGGLSLFGDALEGGQKKKLASDWADDLALRKDLGRIFQGIEEKLPAPSLSIFAGRRKRSLGFPGSLPASQGPRGAAPPGAPEGQEASQMAAGEGGEGAAQQQQPQLGPQARLRRRNGRPPRQDHAGPARIQRTSPRLAGQERPNYAKESEEDDESVQEVGVGGPPVGAGEQVRQQQPPGLRGRGRGRGQGMGRGGGRGRGGAPRVGLSGDRERVDIREELERAAVDRENDEAEREREDEWKELQEAQRASDARLRGSSGEGDREGGRLPSHSALSNGRRRNPNEEDEDVRLAPEDSRGWTEKKKLSDRPLPGTFGDLERLKRNKDRVKKSRNWQFWESSSGVPPLGPWGGVQGEGGPGGGAFSSSSSSSSSSASASASAAAAAQPSESNRMSEEPSPLEWEPPYQSTIFATMAFGKETGILDRKDRLKGKHPVREPQRSPQYPGRPAARAITMGGKESERDPLRDAFRDALRGGGLAPSASAIVGISGAAAASGRGRDGSAGGGGALLDSNGGGLLSGARREDDRGREGEGEGQRGGERRRALPPSVLVGPAPKKPRVAWTQEEEKLFLTCINSHGAGNWESLVKYRIPTDPRLTALRRFNATQLREKWRNMEPYIKPDTSAAGVTLWVMRPENEQPVKRRVKKE</sequence>
<proteinExistence type="predicted"/>
<dbReference type="SUPFAM" id="SSF46689">
    <property type="entry name" value="Homeodomain-like"/>
    <property type="match status" value="1"/>
</dbReference>
<feature type="compositionally biased region" description="Gly residues" evidence="1">
    <location>
        <begin position="174"/>
        <end position="183"/>
    </location>
</feature>
<dbReference type="SMART" id="SM00717">
    <property type="entry name" value="SANT"/>
    <property type="match status" value="1"/>
</dbReference>
<feature type="domain" description="Myb-like" evidence="2">
    <location>
        <begin position="815"/>
        <end position="876"/>
    </location>
</feature>
<feature type="compositionally biased region" description="Basic and acidic residues" evidence="1">
    <location>
        <begin position="472"/>
        <end position="529"/>
    </location>
</feature>
<accession>A0A0G4HJ45</accession>
<feature type="compositionally biased region" description="Basic residues" evidence="1">
    <location>
        <begin position="584"/>
        <end position="594"/>
    </location>
</feature>
<protein>
    <recommendedName>
        <fullName evidence="2">Myb-like domain-containing protein</fullName>
    </recommendedName>
</protein>
<feature type="compositionally biased region" description="Polar residues" evidence="1">
    <location>
        <begin position="595"/>
        <end position="604"/>
    </location>
</feature>
<feature type="compositionally biased region" description="Gly residues" evidence="1">
    <location>
        <begin position="762"/>
        <end position="779"/>
    </location>
</feature>
<feature type="compositionally biased region" description="Basic and acidic residues" evidence="1">
    <location>
        <begin position="782"/>
        <end position="804"/>
    </location>
</feature>
<organism evidence="3">
    <name type="scientific">Chromera velia CCMP2878</name>
    <dbReference type="NCBI Taxonomy" id="1169474"/>
    <lineage>
        <taxon>Eukaryota</taxon>
        <taxon>Sar</taxon>
        <taxon>Alveolata</taxon>
        <taxon>Colpodellida</taxon>
        <taxon>Chromeraceae</taxon>
        <taxon>Chromera</taxon>
    </lineage>
</organism>
<feature type="region of interest" description="Disordered" evidence="1">
    <location>
        <begin position="325"/>
        <end position="667"/>
    </location>
</feature>
<dbReference type="CDD" id="cd00167">
    <property type="entry name" value="SANT"/>
    <property type="match status" value="1"/>
</dbReference>
<feature type="compositionally biased region" description="Low complexity" evidence="1">
    <location>
        <begin position="657"/>
        <end position="666"/>
    </location>
</feature>
<feature type="compositionally biased region" description="Gly residues" evidence="1">
    <location>
        <begin position="450"/>
        <end position="466"/>
    </location>
</feature>
<dbReference type="VEuPathDB" id="CryptoDB:Cvel_7076"/>
<gene>
    <name evidence="3" type="ORF">Cvel_7076</name>
</gene>
<feature type="compositionally biased region" description="Low complexity" evidence="1">
    <location>
        <begin position="626"/>
        <end position="646"/>
    </location>
</feature>
<reference evidence="3" key="1">
    <citation type="submission" date="2014-11" db="EMBL/GenBank/DDBJ databases">
        <authorList>
            <person name="Otto D Thomas"/>
            <person name="Naeem Raeece"/>
        </authorList>
    </citation>
    <scope>NUCLEOTIDE SEQUENCE</scope>
</reference>
<feature type="region of interest" description="Disordered" evidence="1">
    <location>
        <begin position="753"/>
        <end position="819"/>
    </location>
</feature>
<dbReference type="EMBL" id="CDMZ01002868">
    <property type="protein sequence ID" value="CEM44201.1"/>
    <property type="molecule type" value="Genomic_DNA"/>
</dbReference>
<feature type="compositionally biased region" description="Basic and acidic residues" evidence="1">
    <location>
        <begin position="552"/>
        <end position="570"/>
    </location>
</feature>
<dbReference type="AlphaFoldDB" id="A0A0G4HJ45"/>